<name>C8VMQ1_EMENI</name>
<reference evidence="6" key="2">
    <citation type="journal article" date="2009" name="Fungal Genet. Biol.">
        <title>The 2008 update of the Aspergillus nidulans genome annotation: a community effort.</title>
        <authorList>
            <person name="Wortman J.R."/>
            <person name="Gilsenan J.M."/>
            <person name="Joardar V."/>
            <person name="Deegan J."/>
            <person name="Clutterbuck J."/>
            <person name="Andersen M.R."/>
            <person name="Archer D."/>
            <person name="Bencina M."/>
            <person name="Braus G."/>
            <person name="Coutinho P."/>
            <person name="von Dohren H."/>
            <person name="Doonan J."/>
            <person name="Driessen A.J."/>
            <person name="Durek P."/>
            <person name="Espeso E."/>
            <person name="Fekete E."/>
            <person name="Flipphi M."/>
            <person name="Estrada C.G."/>
            <person name="Geysens S."/>
            <person name="Goldman G."/>
            <person name="de Groot P.W."/>
            <person name="Hansen K."/>
            <person name="Harris S.D."/>
            <person name="Heinekamp T."/>
            <person name="Helmstaedt K."/>
            <person name="Henrissat B."/>
            <person name="Hofmann G."/>
            <person name="Homan T."/>
            <person name="Horio T."/>
            <person name="Horiuchi H."/>
            <person name="James S."/>
            <person name="Jones M."/>
            <person name="Karaffa L."/>
            <person name="Karanyi Z."/>
            <person name="Kato M."/>
            <person name="Keller N."/>
            <person name="Kelly D.E."/>
            <person name="Kiel J.A."/>
            <person name="Kim J.M."/>
            <person name="van der Klei I.J."/>
            <person name="Klis F.M."/>
            <person name="Kovalchuk A."/>
            <person name="Krasevec N."/>
            <person name="Kubicek C.P."/>
            <person name="Liu B."/>
            <person name="Maccabe A."/>
            <person name="Meyer V."/>
            <person name="Mirabito P."/>
            <person name="Miskei M."/>
            <person name="Mos M."/>
            <person name="Mullins J."/>
            <person name="Nelson D.R."/>
            <person name="Nielsen J."/>
            <person name="Oakley B.R."/>
            <person name="Osmani S.A."/>
            <person name="Pakula T."/>
            <person name="Paszewski A."/>
            <person name="Paulsen I."/>
            <person name="Pilsyk S."/>
            <person name="Pocsi I."/>
            <person name="Punt P.J."/>
            <person name="Ram A.F."/>
            <person name="Ren Q."/>
            <person name="Robellet X."/>
            <person name="Robson G."/>
            <person name="Seiboth B."/>
            <person name="van Solingen P."/>
            <person name="Specht T."/>
            <person name="Sun J."/>
            <person name="Taheri-Talesh N."/>
            <person name="Takeshita N."/>
            <person name="Ussery D."/>
            <person name="vanKuyk P.A."/>
            <person name="Visser H."/>
            <person name="van de Vondervoort P.J."/>
            <person name="de Vries R.P."/>
            <person name="Walton J."/>
            <person name="Xiang X."/>
            <person name="Xiong Y."/>
            <person name="Zeng A.P."/>
            <person name="Brandt B.W."/>
            <person name="Cornell M.J."/>
            <person name="van den Hondel C.A."/>
            <person name="Visser J."/>
            <person name="Oliver S.G."/>
            <person name="Turner G."/>
        </authorList>
    </citation>
    <scope>GENOME REANNOTATION</scope>
    <source>
        <strain evidence="6">FGSC A4 / ATCC 38163 / CBS 112.46 / NRRL 194 / M139</strain>
    </source>
</reference>
<dbReference type="InterPro" id="IPR000504">
    <property type="entry name" value="RRM_dom"/>
</dbReference>
<organism evidence="5 6">
    <name type="scientific">Emericella nidulans (strain FGSC A4 / ATCC 38163 / CBS 112.46 / NRRL 194 / M139)</name>
    <name type="common">Aspergillus nidulans</name>
    <dbReference type="NCBI Taxonomy" id="227321"/>
    <lineage>
        <taxon>Eukaryota</taxon>
        <taxon>Fungi</taxon>
        <taxon>Dikarya</taxon>
        <taxon>Ascomycota</taxon>
        <taxon>Pezizomycotina</taxon>
        <taxon>Eurotiomycetes</taxon>
        <taxon>Eurotiomycetidae</taxon>
        <taxon>Eurotiales</taxon>
        <taxon>Aspergillaceae</taxon>
        <taxon>Aspergillus</taxon>
        <taxon>Aspergillus subgen. Nidulantes</taxon>
    </lineage>
</organism>
<dbReference type="GeneID" id="2874713"/>
<dbReference type="PANTHER" id="PTHR48024:SF56">
    <property type="entry name" value="HETEROGENEOUS NUCLEAR RIBONUCLEOPROTEIN A0"/>
    <property type="match status" value="1"/>
</dbReference>
<dbReference type="PANTHER" id="PTHR48024">
    <property type="entry name" value="GEO13361P1-RELATED"/>
    <property type="match status" value="1"/>
</dbReference>
<dbReference type="EMBL" id="BN001307">
    <property type="protein sequence ID" value="CBF85030.1"/>
    <property type="molecule type" value="Genomic_DNA"/>
</dbReference>
<dbReference type="GO" id="GO:0005634">
    <property type="term" value="C:nucleus"/>
    <property type="evidence" value="ECO:0000318"/>
    <property type="project" value="GO_Central"/>
</dbReference>
<feature type="region of interest" description="Disordered" evidence="3">
    <location>
        <begin position="35"/>
        <end position="85"/>
    </location>
</feature>
<dbReference type="SUPFAM" id="SSF54928">
    <property type="entry name" value="RNA-binding domain, RBD"/>
    <property type="match status" value="1"/>
</dbReference>
<dbReference type="InterPro" id="IPR035979">
    <property type="entry name" value="RBD_domain_sf"/>
</dbReference>
<reference evidence="6" key="1">
    <citation type="journal article" date="2005" name="Nature">
        <title>Sequencing of Aspergillus nidulans and comparative analysis with A. fumigatus and A. oryzae.</title>
        <authorList>
            <person name="Galagan J.E."/>
            <person name="Calvo S.E."/>
            <person name="Cuomo C."/>
            <person name="Ma L.J."/>
            <person name="Wortman J.R."/>
            <person name="Batzoglou S."/>
            <person name="Lee S.I."/>
            <person name="Basturkmen M."/>
            <person name="Spevak C.C."/>
            <person name="Clutterbuck J."/>
            <person name="Kapitonov V."/>
            <person name="Jurka J."/>
            <person name="Scazzocchio C."/>
            <person name="Farman M."/>
            <person name="Butler J."/>
            <person name="Purcell S."/>
            <person name="Harris S."/>
            <person name="Braus G.H."/>
            <person name="Draht O."/>
            <person name="Busch S."/>
            <person name="D'Enfert C."/>
            <person name="Bouchier C."/>
            <person name="Goldman G.H."/>
            <person name="Bell-Pedersen D."/>
            <person name="Griffiths-Jones S."/>
            <person name="Doonan J.H."/>
            <person name="Yu J."/>
            <person name="Vienken K."/>
            <person name="Pain A."/>
            <person name="Freitag M."/>
            <person name="Selker E.U."/>
            <person name="Archer D.B."/>
            <person name="Penalva M.A."/>
            <person name="Oakley B.R."/>
            <person name="Momany M."/>
            <person name="Tanaka T."/>
            <person name="Kumagai T."/>
            <person name="Asai K."/>
            <person name="Machida M."/>
            <person name="Nierman W.C."/>
            <person name="Denning D.W."/>
            <person name="Caddick M."/>
            <person name="Hynes M."/>
            <person name="Paoletti M."/>
            <person name="Fischer R."/>
            <person name="Miller B."/>
            <person name="Dyer P."/>
            <person name="Sachs M.S."/>
            <person name="Osmani S.A."/>
            <person name="Birren B.W."/>
        </authorList>
    </citation>
    <scope>NUCLEOTIDE SEQUENCE [LARGE SCALE GENOMIC DNA]</scope>
    <source>
        <strain evidence="6">FGSC A4 / ATCC 38163 / CBS 112.46 / NRRL 194 / M139</strain>
    </source>
</reference>
<accession>C8VMQ1</accession>
<dbReference type="SMART" id="SM00360">
    <property type="entry name" value="RRM"/>
    <property type="match status" value="2"/>
</dbReference>
<feature type="compositionally biased region" description="Polar residues" evidence="3">
    <location>
        <begin position="135"/>
        <end position="151"/>
    </location>
</feature>
<dbReference type="InterPro" id="IPR050886">
    <property type="entry name" value="RNA-binding_reg"/>
</dbReference>
<feature type="compositionally biased region" description="Low complexity" evidence="3">
    <location>
        <begin position="110"/>
        <end position="121"/>
    </location>
</feature>
<dbReference type="RefSeq" id="XP_050468668.1">
    <property type="nucleotide sequence ID" value="XM_050612790.1"/>
</dbReference>
<evidence type="ECO:0000256" key="1">
    <source>
        <dbReference type="ARBA" id="ARBA00022884"/>
    </source>
</evidence>
<dbReference type="SMR" id="C8VMQ1"/>
<proteinExistence type="predicted"/>
<dbReference type="Gene3D" id="3.30.70.330">
    <property type="match status" value="2"/>
</dbReference>
<dbReference type="PROSITE" id="PS50102">
    <property type="entry name" value="RRM"/>
    <property type="match status" value="2"/>
</dbReference>
<sequence>MYTLRRAACRLLASPSPITRSRLTALPHTHLPVVVRRPITQSRRSLGDAKSPLGSKDAPAASTATNSDTTTATATADNALDLSPPVENYAEAVEKDVMKGDLKNELELSSGTTGAATARAVSTKETKQEDGGTCKNLNLKSSDSTRNTSGVPTAPEYEAGAEKVREGRPSGTIIANTAPTGATSGVPRASSNAPGAEKAQTLNQGLAAKLSLSESLTKSTTVDEQDPDLDFDISQIREAAAQEAWAAAEKKQMTHGEKLDMLRRLQYEPKQTVFIGNLFYDVTAEDLKKQMAKYGVVEGVNIIYDSRGISKGYGYVQFSSNAAARRAIDAMHMRIFEGRRVTLYYAQTNITNSFKNKKPTNTLYIGNVPFEMTDRDLNDLVKDLDGLTDVRVTVDRQSGALRGYIHAEFLDIQSAMVAHEKLAQRRPYGRRLKIDYSKTKSAQGGFPVAV</sequence>
<dbReference type="KEGG" id="ani:ANIA_01517"/>
<dbReference type="GO" id="GO:0003729">
    <property type="term" value="F:mRNA binding"/>
    <property type="evidence" value="ECO:0000318"/>
    <property type="project" value="GO_Central"/>
</dbReference>
<keyword evidence="1 2" id="KW-0694">RNA-binding</keyword>
<dbReference type="InterPro" id="IPR012677">
    <property type="entry name" value="Nucleotide-bd_a/b_plait_sf"/>
</dbReference>
<evidence type="ECO:0000313" key="5">
    <source>
        <dbReference type="EMBL" id="CBF85030.1"/>
    </source>
</evidence>
<keyword evidence="6" id="KW-1185">Reference proteome</keyword>
<evidence type="ECO:0000259" key="4">
    <source>
        <dbReference type="PROSITE" id="PS50102"/>
    </source>
</evidence>
<dbReference type="OMA" id="DQICKSE"/>
<dbReference type="OrthoDB" id="6730379at2759"/>
<gene>
    <name evidence="5" type="ORF">ANIA_01517</name>
</gene>
<dbReference type="CDD" id="cd00590">
    <property type="entry name" value="RRM_SF"/>
    <property type="match status" value="1"/>
</dbReference>
<feature type="compositionally biased region" description="Basic and acidic residues" evidence="3">
    <location>
        <begin position="122"/>
        <end position="132"/>
    </location>
</feature>
<dbReference type="AlphaFoldDB" id="C8VMQ1"/>
<feature type="compositionally biased region" description="Low complexity" evidence="3">
    <location>
        <begin position="60"/>
        <end position="79"/>
    </location>
</feature>
<dbReference type="HOGENOM" id="CLU_557796_0_0_1"/>
<feature type="domain" description="RRM" evidence="4">
    <location>
        <begin position="271"/>
        <end position="348"/>
    </location>
</feature>
<dbReference type="eggNOG" id="KOG4210">
    <property type="taxonomic scope" value="Eukaryota"/>
</dbReference>
<dbReference type="VEuPathDB" id="FungiDB:AN1517"/>
<dbReference type="STRING" id="227321.C8VMQ1"/>
<dbReference type="InParanoid" id="C8VMQ1"/>
<protein>
    <submittedName>
        <fullName evidence="5">Nucleic acid-binding protein (AFU_orthologue AFUA_8G05260)</fullName>
    </submittedName>
</protein>
<evidence type="ECO:0000256" key="3">
    <source>
        <dbReference type="SAM" id="MobiDB-lite"/>
    </source>
</evidence>
<evidence type="ECO:0000256" key="2">
    <source>
        <dbReference type="PROSITE-ProRule" id="PRU00176"/>
    </source>
</evidence>
<dbReference type="Pfam" id="PF00076">
    <property type="entry name" value="RRM_1"/>
    <property type="match status" value="2"/>
</dbReference>
<evidence type="ECO:0000313" key="6">
    <source>
        <dbReference type="Proteomes" id="UP000000560"/>
    </source>
</evidence>
<feature type="compositionally biased region" description="Polar residues" evidence="3">
    <location>
        <begin position="173"/>
        <end position="193"/>
    </location>
</feature>
<feature type="domain" description="RRM" evidence="4">
    <location>
        <begin position="361"/>
        <end position="439"/>
    </location>
</feature>
<feature type="region of interest" description="Disordered" evidence="3">
    <location>
        <begin position="110"/>
        <end position="197"/>
    </location>
</feature>
<dbReference type="Proteomes" id="UP000000560">
    <property type="component" value="Chromosome VII"/>
</dbReference>